<evidence type="ECO:0000256" key="3">
    <source>
        <dbReference type="ARBA" id="ARBA00023125"/>
    </source>
</evidence>
<dbReference type="InterPro" id="IPR000847">
    <property type="entry name" value="LysR_HTH_N"/>
</dbReference>
<evidence type="ECO:0000313" key="7">
    <source>
        <dbReference type="Proteomes" id="UP001379949"/>
    </source>
</evidence>
<dbReference type="SUPFAM" id="SSF46785">
    <property type="entry name" value="Winged helix' DNA-binding domain"/>
    <property type="match status" value="1"/>
</dbReference>
<keyword evidence="4" id="KW-0804">Transcription</keyword>
<dbReference type="PANTHER" id="PTHR30537">
    <property type="entry name" value="HTH-TYPE TRANSCRIPTIONAL REGULATOR"/>
    <property type="match status" value="1"/>
</dbReference>
<evidence type="ECO:0000256" key="2">
    <source>
        <dbReference type="ARBA" id="ARBA00023015"/>
    </source>
</evidence>
<evidence type="ECO:0000256" key="4">
    <source>
        <dbReference type="ARBA" id="ARBA00023163"/>
    </source>
</evidence>
<organism evidence="6 7">
    <name type="scientific">Marinomonas arenicola</name>
    <dbReference type="NCBI Taxonomy" id="569601"/>
    <lineage>
        <taxon>Bacteria</taxon>
        <taxon>Pseudomonadati</taxon>
        <taxon>Pseudomonadota</taxon>
        <taxon>Gammaproteobacteria</taxon>
        <taxon>Oceanospirillales</taxon>
        <taxon>Oceanospirillaceae</taxon>
        <taxon>Marinomonas</taxon>
    </lineage>
</organism>
<dbReference type="Pfam" id="PF00126">
    <property type="entry name" value="HTH_1"/>
    <property type="match status" value="1"/>
</dbReference>
<evidence type="ECO:0000259" key="5">
    <source>
        <dbReference type="PROSITE" id="PS50931"/>
    </source>
</evidence>
<name>A0ABU9G0L3_9GAMM</name>
<gene>
    <name evidence="6" type="ORF">V6242_02545</name>
</gene>
<dbReference type="SUPFAM" id="SSF53850">
    <property type="entry name" value="Periplasmic binding protein-like II"/>
    <property type="match status" value="1"/>
</dbReference>
<dbReference type="Pfam" id="PF03466">
    <property type="entry name" value="LysR_substrate"/>
    <property type="match status" value="1"/>
</dbReference>
<keyword evidence="7" id="KW-1185">Reference proteome</keyword>
<dbReference type="RefSeq" id="WP_133001889.1">
    <property type="nucleotide sequence ID" value="NZ_BAAAFB010000003.1"/>
</dbReference>
<evidence type="ECO:0000313" key="6">
    <source>
        <dbReference type="EMBL" id="MEL0612009.1"/>
    </source>
</evidence>
<sequence>MYDLNEVKTFVSVMGTGNLKESALELGVSKSTLSRRINHLETVLNQPLLRRQANRLIANEAGLQFLPFARKMLEIADEGLKAVEDLKGEVTGKLTVYVHNVLIRGWFSSRMFEFLDQHPGVNMEVKTGNNPVQGLSGNDVSIWVGQPADEGLKAEKIGELSQGVYASPQYLEETTHIQHPSELHHYAWVDMIKNDEGSICLENDVDGKVCFEVPESRLIVDQFTLHADAIVRGNGVGILPNYLVDMRAKHHADSLVNCLPDWRADPMPVYIQYPYGHLPKKLQVLINYLKEESRHFY</sequence>
<dbReference type="PROSITE" id="PS50931">
    <property type="entry name" value="HTH_LYSR"/>
    <property type="match status" value="1"/>
</dbReference>
<dbReference type="Proteomes" id="UP001379949">
    <property type="component" value="Unassembled WGS sequence"/>
</dbReference>
<dbReference type="InterPro" id="IPR036388">
    <property type="entry name" value="WH-like_DNA-bd_sf"/>
</dbReference>
<reference evidence="6 7" key="1">
    <citation type="submission" date="2024-02" db="EMBL/GenBank/DDBJ databases">
        <title>Bacteria isolated from the canopy kelp, Nereocystis luetkeana.</title>
        <authorList>
            <person name="Pfister C.A."/>
            <person name="Younker I.T."/>
            <person name="Light S.H."/>
        </authorList>
    </citation>
    <scope>NUCLEOTIDE SEQUENCE [LARGE SCALE GENOMIC DNA]</scope>
    <source>
        <strain evidence="6 7">TI.4.07</strain>
    </source>
</reference>
<dbReference type="InterPro" id="IPR036390">
    <property type="entry name" value="WH_DNA-bd_sf"/>
</dbReference>
<dbReference type="EMBL" id="JBAKAR010000001">
    <property type="protein sequence ID" value="MEL0612009.1"/>
    <property type="molecule type" value="Genomic_DNA"/>
</dbReference>
<accession>A0ABU9G0L3</accession>
<dbReference type="InterPro" id="IPR058163">
    <property type="entry name" value="LysR-type_TF_proteobact-type"/>
</dbReference>
<keyword evidence="2" id="KW-0805">Transcription regulation</keyword>
<proteinExistence type="inferred from homology"/>
<evidence type="ECO:0000256" key="1">
    <source>
        <dbReference type="ARBA" id="ARBA00009437"/>
    </source>
</evidence>
<dbReference type="Gene3D" id="3.40.190.290">
    <property type="match status" value="1"/>
</dbReference>
<dbReference type="Gene3D" id="1.10.10.10">
    <property type="entry name" value="Winged helix-like DNA-binding domain superfamily/Winged helix DNA-binding domain"/>
    <property type="match status" value="1"/>
</dbReference>
<dbReference type="InterPro" id="IPR005119">
    <property type="entry name" value="LysR_subst-bd"/>
</dbReference>
<comment type="caution">
    <text evidence="6">The sequence shown here is derived from an EMBL/GenBank/DDBJ whole genome shotgun (WGS) entry which is preliminary data.</text>
</comment>
<dbReference type="PANTHER" id="PTHR30537:SF66">
    <property type="entry name" value="IRON-REGULATED VIRULENCE REGULATORY PROTEIN IRGB"/>
    <property type="match status" value="1"/>
</dbReference>
<protein>
    <submittedName>
        <fullName evidence="6">LysR family transcriptional regulator</fullName>
    </submittedName>
</protein>
<feature type="domain" description="HTH lysR-type" evidence="5">
    <location>
        <begin position="1"/>
        <end position="59"/>
    </location>
</feature>
<comment type="similarity">
    <text evidence="1">Belongs to the LysR transcriptional regulatory family.</text>
</comment>
<keyword evidence="3" id="KW-0238">DNA-binding</keyword>